<proteinExistence type="predicted"/>
<evidence type="ECO:0000313" key="2">
    <source>
        <dbReference type="Proteomes" id="UP000595894"/>
    </source>
</evidence>
<sequence length="166" mass="18108">MAERVDYQGDGIGLVDDKGRCAIPASLRQALAANSPRADGKDGGTVIVGVHPKQTCLRAYDPAYVAILKAQLDAREALHTGEDGEPNYNFKRRGASGEAVPFDGSGRFIMPGFPRDYAGIEETAFFWGTMDWIEIWDPKTLMAATDVDPVMQAACRYHCKQKGIVL</sequence>
<keyword evidence="2" id="KW-1185">Reference proteome</keyword>
<dbReference type="CDD" id="cd16320">
    <property type="entry name" value="MraZ_N"/>
    <property type="match status" value="1"/>
</dbReference>
<dbReference type="PANTHER" id="PTHR34701">
    <property type="entry name" value="TRANSCRIPTIONAL REGULATOR MRAZ"/>
    <property type="match status" value="1"/>
</dbReference>
<dbReference type="KEGG" id="sari:H5J25_12545"/>
<dbReference type="GO" id="GO:0003700">
    <property type="term" value="F:DNA-binding transcription factor activity"/>
    <property type="evidence" value="ECO:0007669"/>
    <property type="project" value="InterPro"/>
</dbReference>
<gene>
    <name evidence="1" type="ORF">H5J25_12545</name>
</gene>
<dbReference type="AlphaFoldDB" id="A0A974S3S1"/>
<name>A0A974S3S1_9SPHN</name>
<dbReference type="EMBL" id="CP061035">
    <property type="protein sequence ID" value="QQV76315.1"/>
    <property type="molecule type" value="Genomic_DNA"/>
</dbReference>
<protein>
    <submittedName>
        <fullName evidence="1">Division/cell wall cluster transcriptional repressor MraZ</fullName>
    </submittedName>
</protein>
<organism evidence="1 2">
    <name type="scientific">Sphingomonas aliaeris</name>
    <dbReference type="NCBI Taxonomy" id="2759526"/>
    <lineage>
        <taxon>Bacteria</taxon>
        <taxon>Pseudomonadati</taxon>
        <taxon>Pseudomonadota</taxon>
        <taxon>Alphaproteobacteria</taxon>
        <taxon>Sphingomonadales</taxon>
        <taxon>Sphingomonadaceae</taxon>
        <taxon>Sphingomonas</taxon>
    </lineage>
</organism>
<dbReference type="InterPro" id="IPR035644">
    <property type="entry name" value="MraZ_C"/>
</dbReference>
<dbReference type="InterPro" id="IPR037914">
    <property type="entry name" value="SpoVT-AbrB_sf"/>
</dbReference>
<dbReference type="Gene3D" id="3.40.1550.20">
    <property type="entry name" value="Transcriptional regulator MraZ domain"/>
    <property type="match status" value="1"/>
</dbReference>
<dbReference type="GO" id="GO:0000976">
    <property type="term" value="F:transcription cis-regulatory region binding"/>
    <property type="evidence" value="ECO:0007669"/>
    <property type="project" value="TreeGrafter"/>
</dbReference>
<dbReference type="SUPFAM" id="SSF89447">
    <property type="entry name" value="AbrB/MazE/MraZ-like"/>
    <property type="match status" value="1"/>
</dbReference>
<accession>A0A974S3S1</accession>
<dbReference type="InterPro" id="IPR038619">
    <property type="entry name" value="MraZ_sf"/>
</dbReference>
<dbReference type="RefSeq" id="WP_202091495.1">
    <property type="nucleotide sequence ID" value="NZ_CP061035.1"/>
</dbReference>
<evidence type="ECO:0000313" key="1">
    <source>
        <dbReference type="EMBL" id="QQV76315.1"/>
    </source>
</evidence>
<dbReference type="InterPro" id="IPR035642">
    <property type="entry name" value="MraZ_N"/>
</dbReference>
<dbReference type="PANTHER" id="PTHR34701:SF1">
    <property type="entry name" value="TRANSCRIPTIONAL REGULATOR MRAZ"/>
    <property type="match status" value="1"/>
</dbReference>
<dbReference type="GO" id="GO:2000143">
    <property type="term" value="P:negative regulation of DNA-templated transcription initiation"/>
    <property type="evidence" value="ECO:0007669"/>
    <property type="project" value="TreeGrafter"/>
</dbReference>
<reference evidence="2" key="1">
    <citation type="submission" date="2020-09" db="EMBL/GenBank/DDBJ databases">
        <title>Sphingomonas sp., a new species isolated from pork steak.</title>
        <authorList>
            <person name="Heidler von Heilborn D."/>
        </authorList>
    </citation>
    <scope>NUCLEOTIDE SEQUENCE [LARGE SCALE GENOMIC DNA]</scope>
</reference>
<dbReference type="InterPro" id="IPR003444">
    <property type="entry name" value="MraZ"/>
</dbReference>
<dbReference type="Proteomes" id="UP000595894">
    <property type="component" value="Chromosome"/>
</dbReference>
<dbReference type="CDD" id="cd16321">
    <property type="entry name" value="MraZ_C"/>
    <property type="match status" value="1"/>
</dbReference>